<feature type="compositionally biased region" description="Acidic residues" evidence="1">
    <location>
        <begin position="1"/>
        <end position="28"/>
    </location>
</feature>
<name>A0A699QN90_TANCI</name>
<feature type="compositionally biased region" description="Acidic residues" evidence="1">
    <location>
        <begin position="178"/>
        <end position="195"/>
    </location>
</feature>
<feature type="compositionally biased region" description="Acidic residues" evidence="1">
    <location>
        <begin position="35"/>
        <end position="67"/>
    </location>
</feature>
<sequence>GEARDGDDDDDEDDDGKEGDDDDDDDDQEVVRDDEKDDEKDDEEEGKDDEQEYDEDEYDEETKDEESLDHILKIPKNSDAEGNSKEDLGLNVGREEGHDEKEEEDELYRDVNINQGRVATGAAPPKPKASVQKTRSSFDTTRTPPTAAAGPRLTTSRKGKQAAKATKAKSLSALSENSTEDEGDDEGKDGDGDDD</sequence>
<organism evidence="2">
    <name type="scientific">Tanacetum cinerariifolium</name>
    <name type="common">Dalmatian daisy</name>
    <name type="synonym">Chrysanthemum cinerariifolium</name>
    <dbReference type="NCBI Taxonomy" id="118510"/>
    <lineage>
        <taxon>Eukaryota</taxon>
        <taxon>Viridiplantae</taxon>
        <taxon>Streptophyta</taxon>
        <taxon>Embryophyta</taxon>
        <taxon>Tracheophyta</taxon>
        <taxon>Spermatophyta</taxon>
        <taxon>Magnoliopsida</taxon>
        <taxon>eudicotyledons</taxon>
        <taxon>Gunneridae</taxon>
        <taxon>Pentapetalae</taxon>
        <taxon>asterids</taxon>
        <taxon>campanulids</taxon>
        <taxon>Asterales</taxon>
        <taxon>Asteraceae</taxon>
        <taxon>Asteroideae</taxon>
        <taxon>Anthemideae</taxon>
        <taxon>Anthemidinae</taxon>
        <taxon>Tanacetum</taxon>
    </lineage>
</organism>
<reference evidence="2" key="1">
    <citation type="journal article" date="2019" name="Sci. Rep.">
        <title>Draft genome of Tanacetum cinerariifolium, the natural source of mosquito coil.</title>
        <authorList>
            <person name="Yamashiro T."/>
            <person name="Shiraishi A."/>
            <person name="Satake H."/>
            <person name="Nakayama K."/>
        </authorList>
    </citation>
    <scope>NUCLEOTIDE SEQUENCE</scope>
</reference>
<feature type="region of interest" description="Disordered" evidence="1">
    <location>
        <begin position="1"/>
        <end position="195"/>
    </location>
</feature>
<dbReference type="EMBL" id="BKCJ011056248">
    <property type="protein sequence ID" value="GFC76431.1"/>
    <property type="molecule type" value="Genomic_DNA"/>
</dbReference>
<feature type="non-terminal residue" evidence="2">
    <location>
        <position position="1"/>
    </location>
</feature>
<evidence type="ECO:0000313" key="2">
    <source>
        <dbReference type="EMBL" id="GFC76431.1"/>
    </source>
</evidence>
<feature type="non-terminal residue" evidence="2">
    <location>
        <position position="195"/>
    </location>
</feature>
<accession>A0A699QN90</accession>
<feature type="compositionally biased region" description="Low complexity" evidence="1">
    <location>
        <begin position="162"/>
        <end position="175"/>
    </location>
</feature>
<gene>
    <name evidence="2" type="ORF">Tci_848401</name>
</gene>
<comment type="caution">
    <text evidence="2">The sequence shown here is derived from an EMBL/GenBank/DDBJ whole genome shotgun (WGS) entry which is preliminary data.</text>
</comment>
<proteinExistence type="predicted"/>
<feature type="compositionally biased region" description="Low complexity" evidence="1">
    <location>
        <begin position="140"/>
        <end position="154"/>
    </location>
</feature>
<protein>
    <submittedName>
        <fullName evidence="2">Uncharacterized protein</fullName>
    </submittedName>
</protein>
<evidence type="ECO:0000256" key="1">
    <source>
        <dbReference type="SAM" id="MobiDB-lite"/>
    </source>
</evidence>
<dbReference type="AlphaFoldDB" id="A0A699QN90"/>
<feature type="compositionally biased region" description="Basic and acidic residues" evidence="1">
    <location>
        <begin position="68"/>
        <end position="100"/>
    </location>
</feature>